<dbReference type="Proteomes" id="UP001374803">
    <property type="component" value="Chromosome"/>
</dbReference>
<evidence type="ECO:0000313" key="3">
    <source>
        <dbReference type="EMBL" id="WXB08008.1"/>
    </source>
</evidence>
<keyword evidence="4" id="KW-1185">Reference proteome</keyword>
<keyword evidence="2" id="KW-1133">Transmembrane helix</keyword>
<evidence type="ECO:0008006" key="5">
    <source>
        <dbReference type="Google" id="ProtNLM"/>
    </source>
</evidence>
<feature type="transmembrane region" description="Helical" evidence="2">
    <location>
        <begin position="258"/>
        <end position="282"/>
    </location>
</feature>
<dbReference type="EMBL" id="CP089983">
    <property type="protein sequence ID" value="WXB08008.1"/>
    <property type="molecule type" value="Genomic_DNA"/>
</dbReference>
<keyword evidence="2" id="KW-0472">Membrane</keyword>
<evidence type="ECO:0000313" key="4">
    <source>
        <dbReference type="Proteomes" id="UP001374803"/>
    </source>
</evidence>
<protein>
    <recommendedName>
        <fullName evidence="5">Tetratricopeptide repeat protein</fullName>
    </recommendedName>
</protein>
<feature type="transmembrane region" description="Helical" evidence="2">
    <location>
        <begin position="205"/>
        <end position="230"/>
    </location>
</feature>
<dbReference type="RefSeq" id="WP_394837680.1">
    <property type="nucleotide sequence ID" value="NZ_CP089929.1"/>
</dbReference>
<proteinExistence type="predicted"/>
<keyword evidence="2" id="KW-0812">Transmembrane</keyword>
<evidence type="ECO:0000256" key="1">
    <source>
        <dbReference type="SAM" id="MobiDB-lite"/>
    </source>
</evidence>
<feature type="region of interest" description="Disordered" evidence="1">
    <location>
        <begin position="178"/>
        <end position="200"/>
    </location>
</feature>
<gene>
    <name evidence="3" type="ORF">LVJ94_12295</name>
</gene>
<organism evidence="3 4">
    <name type="scientific">Pendulispora rubella</name>
    <dbReference type="NCBI Taxonomy" id="2741070"/>
    <lineage>
        <taxon>Bacteria</taxon>
        <taxon>Pseudomonadati</taxon>
        <taxon>Myxococcota</taxon>
        <taxon>Myxococcia</taxon>
        <taxon>Myxococcales</taxon>
        <taxon>Sorangiineae</taxon>
        <taxon>Pendulisporaceae</taxon>
        <taxon>Pendulispora</taxon>
    </lineage>
</organism>
<reference evidence="3" key="1">
    <citation type="submission" date="2021-12" db="EMBL/GenBank/DDBJ databases">
        <title>Discovery of the Pendulisporaceae a myxobacterial family with distinct sporulation behavior and unique specialized metabolism.</title>
        <authorList>
            <person name="Garcia R."/>
            <person name="Popoff A."/>
            <person name="Bader C.D."/>
            <person name="Loehr J."/>
            <person name="Walesch S."/>
            <person name="Walt C."/>
            <person name="Boldt J."/>
            <person name="Bunk B."/>
            <person name="Haeckl F.J.F.P.J."/>
            <person name="Gunesch A.P."/>
            <person name="Birkelbach J."/>
            <person name="Nuebel U."/>
            <person name="Pietschmann T."/>
            <person name="Bach T."/>
            <person name="Mueller R."/>
        </authorList>
    </citation>
    <scope>NUCLEOTIDE SEQUENCE</scope>
    <source>
        <strain evidence="3">MSr11367</strain>
    </source>
</reference>
<sequence length="309" mass="32132">MALLYAPGAQAQSAMERETARQLMHEGYALKNNGQHAAALEDFRRAHAIMNVPTTGIEVGRELAALGKVVEARDVLWRVARMRDAPDDPPVYRTAKEEARKLTEALAQRLASLRIVPKGAGYRISIDGTELSEAAIGVSTKVDPGEHVIVAQRDGRRAEVRVSVGEGEVRDVPVEIEGAPAAPPAPVARSPEPKAKPPASTGPSAWFWAGIVGAGAAVVLGGVTGGLAVARKSDASQHCQGDRCLPAAQDALDSSRTFAGISTGAFITGGVLALASGVLFLIETSGKSGKNAKAHAFVAKDHAGLVGTF</sequence>
<evidence type="ECO:0000256" key="2">
    <source>
        <dbReference type="SAM" id="Phobius"/>
    </source>
</evidence>
<accession>A0ABZ2LDM1</accession>
<name>A0ABZ2LDM1_9BACT</name>